<dbReference type="EMBL" id="JAWDGP010002516">
    <property type="protein sequence ID" value="KAK3782302.1"/>
    <property type="molecule type" value="Genomic_DNA"/>
</dbReference>
<reference evidence="2" key="1">
    <citation type="journal article" date="2023" name="G3 (Bethesda)">
        <title>A reference genome for the long-term kleptoplast-retaining sea slug Elysia crispata morphotype clarki.</title>
        <authorList>
            <person name="Eastman K.E."/>
            <person name="Pendleton A.L."/>
            <person name="Shaikh M.A."/>
            <person name="Suttiyut T."/>
            <person name="Ogas R."/>
            <person name="Tomko P."/>
            <person name="Gavelis G."/>
            <person name="Widhalm J.R."/>
            <person name="Wisecaver J.H."/>
        </authorList>
    </citation>
    <scope>NUCLEOTIDE SEQUENCE</scope>
    <source>
        <strain evidence="2">ECLA1</strain>
    </source>
</reference>
<feature type="signal peptide" evidence="1">
    <location>
        <begin position="1"/>
        <end position="31"/>
    </location>
</feature>
<keyword evidence="3" id="KW-1185">Reference proteome</keyword>
<accession>A0AAE1A789</accession>
<sequence>MQQGTTFRRKPLVRVRRVLLTFLHLLALCSRERRLGGSLLSESDGCCLLFFTCGVIQQGTTFRRKPLVRVRRVLLTFLHLLALCSRERRLGGSLLSESDGCCSLLFTCWRYAAGNDV</sequence>
<organism evidence="2 3">
    <name type="scientific">Elysia crispata</name>
    <name type="common">lettuce slug</name>
    <dbReference type="NCBI Taxonomy" id="231223"/>
    <lineage>
        <taxon>Eukaryota</taxon>
        <taxon>Metazoa</taxon>
        <taxon>Spiralia</taxon>
        <taxon>Lophotrochozoa</taxon>
        <taxon>Mollusca</taxon>
        <taxon>Gastropoda</taxon>
        <taxon>Heterobranchia</taxon>
        <taxon>Euthyneura</taxon>
        <taxon>Panpulmonata</taxon>
        <taxon>Sacoglossa</taxon>
        <taxon>Placobranchoidea</taxon>
        <taxon>Plakobranchidae</taxon>
        <taxon>Elysia</taxon>
    </lineage>
</organism>
<evidence type="ECO:0000313" key="3">
    <source>
        <dbReference type="Proteomes" id="UP001283361"/>
    </source>
</evidence>
<proteinExistence type="predicted"/>
<keyword evidence="1" id="KW-0732">Signal</keyword>
<comment type="caution">
    <text evidence="2">The sequence shown here is derived from an EMBL/GenBank/DDBJ whole genome shotgun (WGS) entry which is preliminary data.</text>
</comment>
<evidence type="ECO:0000256" key="1">
    <source>
        <dbReference type="SAM" id="SignalP"/>
    </source>
</evidence>
<evidence type="ECO:0000313" key="2">
    <source>
        <dbReference type="EMBL" id="KAK3782302.1"/>
    </source>
</evidence>
<gene>
    <name evidence="2" type="ORF">RRG08_039122</name>
</gene>
<feature type="chain" id="PRO_5042023131" description="Secreted protein" evidence="1">
    <location>
        <begin position="32"/>
        <end position="117"/>
    </location>
</feature>
<evidence type="ECO:0008006" key="4">
    <source>
        <dbReference type="Google" id="ProtNLM"/>
    </source>
</evidence>
<protein>
    <recommendedName>
        <fullName evidence="4">Secreted protein</fullName>
    </recommendedName>
</protein>
<name>A0AAE1A789_9GAST</name>
<dbReference type="AlphaFoldDB" id="A0AAE1A789"/>
<dbReference type="Proteomes" id="UP001283361">
    <property type="component" value="Unassembled WGS sequence"/>
</dbReference>